<dbReference type="Gene3D" id="3.90.550.10">
    <property type="entry name" value="Spore Coat Polysaccharide Biosynthesis Protein SpsA, Chain A"/>
    <property type="match status" value="1"/>
</dbReference>
<dbReference type="PaxDb" id="546414-Deide_20312"/>
<gene>
    <name evidence="2" type="ordered locus">Deide_20312</name>
</gene>
<evidence type="ECO:0000259" key="1">
    <source>
        <dbReference type="Pfam" id="PF00535"/>
    </source>
</evidence>
<feature type="domain" description="Glycosyltransferase 2-like" evidence="1">
    <location>
        <begin position="3"/>
        <end position="129"/>
    </location>
</feature>
<keyword evidence="2" id="KW-0808">Transferase</keyword>
<dbReference type="Proteomes" id="UP000002208">
    <property type="component" value="Chromosome"/>
</dbReference>
<dbReference type="RefSeq" id="WP_012694163.1">
    <property type="nucleotide sequence ID" value="NC_012526.1"/>
</dbReference>
<organism evidence="2 3">
    <name type="scientific">Deinococcus deserti (strain DSM 17065 / CIP 109153 / LMG 22923 / VCD115)</name>
    <dbReference type="NCBI Taxonomy" id="546414"/>
    <lineage>
        <taxon>Bacteria</taxon>
        <taxon>Thermotogati</taxon>
        <taxon>Deinococcota</taxon>
        <taxon>Deinococci</taxon>
        <taxon>Deinococcales</taxon>
        <taxon>Deinococcaceae</taxon>
        <taxon>Deinococcus</taxon>
    </lineage>
</organism>
<dbReference type="HOGENOM" id="CLU_023845_0_5_0"/>
<dbReference type="SUPFAM" id="SSF53448">
    <property type="entry name" value="Nucleotide-diphospho-sugar transferases"/>
    <property type="match status" value="1"/>
</dbReference>
<dbReference type="AlphaFoldDB" id="C1CY86"/>
<dbReference type="InterPro" id="IPR029044">
    <property type="entry name" value="Nucleotide-diphossugar_trans"/>
</dbReference>
<accession>C1CY86</accession>
<dbReference type="PANTHER" id="PTHR43179">
    <property type="entry name" value="RHAMNOSYLTRANSFERASE WBBL"/>
    <property type="match status" value="1"/>
</dbReference>
<proteinExistence type="predicted"/>
<dbReference type="STRING" id="546414.Deide_20312"/>
<keyword evidence="3" id="KW-1185">Reference proteome</keyword>
<dbReference type="PANTHER" id="PTHR43179:SF7">
    <property type="entry name" value="RHAMNOSYLTRANSFERASE WBBL"/>
    <property type="match status" value="1"/>
</dbReference>
<dbReference type="EMBL" id="CP001114">
    <property type="protein sequence ID" value="ACO47042.1"/>
    <property type="molecule type" value="Genomic_DNA"/>
</dbReference>
<name>C1CY86_DEIDV</name>
<evidence type="ECO:0000313" key="2">
    <source>
        <dbReference type="EMBL" id="ACO47042.1"/>
    </source>
</evidence>
<evidence type="ECO:0000313" key="3">
    <source>
        <dbReference type="Proteomes" id="UP000002208"/>
    </source>
</evidence>
<reference evidence="2 3" key="1">
    <citation type="journal article" date="2009" name="PLoS Genet.">
        <title>Alliance of proteomics and genomics to unravel the specificities of Sahara bacterium Deinococcus deserti.</title>
        <authorList>
            <person name="de Groot A."/>
            <person name="Dulermo R."/>
            <person name="Ortet P."/>
            <person name="Blanchard L."/>
            <person name="Guerin P."/>
            <person name="Fernandez B."/>
            <person name="Vacherie B."/>
            <person name="Dossat C."/>
            <person name="Jolivet E."/>
            <person name="Siguier P."/>
            <person name="Chandler M."/>
            <person name="Barakat M."/>
            <person name="Dedieu A."/>
            <person name="Barbe V."/>
            <person name="Heulin T."/>
            <person name="Sommer S."/>
            <person name="Achouak W."/>
            <person name="Armengaud J."/>
        </authorList>
    </citation>
    <scope>NUCLEOTIDE SEQUENCE [LARGE SCALE GENOMIC DNA]</scope>
    <source>
        <strain evidence="3">DSM 17065 / CIP 109153 / LMG 22923 / VCD115</strain>
    </source>
</reference>
<dbReference type="Pfam" id="PF00535">
    <property type="entry name" value="Glycos_transf_2"/>
    <property type="match status" value="1"/>
</dbReference>
<dbReference type="CAZy" id="GT2">
    <property type="family name" value="Glycosyltransferase Family 2"/>
</dbReference>
<dbReference type="GO" id="GO:0016740">
    <property type="term" value="F:transferase activity"/>
    <property type="evidence" value="ECO:0007669"/>
    <property type="project" value="UniProtKB-KW"/>
</dbReference>
<dbReference type="eggNOG" id="COG1216">
    <property type="taxonomic scope" value="Bacteria"/>
</dbReference>
<dbReference type="CDD" id="cd04186">
    <property type="entry name" value="GT_2_like_c"/>
    <property type="match status" value="1"/>
</dbReference>
<protein>
    <submittedName>
        <fullName evidence="2">Putative glycosyl transferase</fullName>
    </submittedName>
</protein>
<dbReference type="InterPro" id="IPR001173">
    <property type="entry name" value="Glyco_trans_2-like"/>
</dbReference>
<sequence length="310" mass="34773">MISVVVVNWNGQKMLPALLTSLIETRQGLPWEIELILVDNASTDGSVEIILKEGQAVQLVRSPTNLGFAGGCNLGARRATAPYLLFLNPDTQVSARALQGVVDFMEDAAQATTGIVGIQLLDEQGQVTRSCARFPRASMFLAQNLGLDRLLPRLGHTMREWAHDQTQEVDQVIGAFFLTRRELFERLGGFDERFFVYFEEVDYAYRAHLLGLRSVYLSGVQAFHEGEGTTSQIKGRRLFYSLQSRLLYGRKYYGPGENLLNFANTLLLEPLSRAAFLLLSGRKGELPELREGFGLLYRALPSILTRRMRP</sequence>
<dbReference type="KEGG" id="ddr:Deide_20312"/>
<dbReference type="OrthoDB" id="9771846at2"/>